<dbReference type="InterPro" id="IPR019292">
    <property type="entry name" value="McrC"/>
</dbReference>
<protein>
    <recommendedName>
        <fullName evidence="3">McrBC 5-methylcytosine restriction system component</fullName>
    </recommendedName>
</protein>
<accession>A0ABS3H6J6</accession>
<proteinExistence type="predicted"/>
<sequence>MGKDQSMPAILATTFDSFEYVLPKKAINDKRYINESNASFISLNRDTLEFLGIQPVLNDKKIVLETSTFVGAAPLRFPGKISKPLSDIIIRPRYNAEQSLDWFAWISELAEYSDYEINLERNVQLKLTRTNGSKPPKFILAKDVVNAFYPVLQKQSWYQFESLKVVLQQPKGKINWSEYARRSYQPEKRLEFPTTLNRLSQNHQEFERALLILKESIRLLRGNEAPQNIRIEMAEKLNRTSHLLNNFKQVSNSKLVTEKFFIQQSDALDVQKLKVILNNYIENFKEDKYAWRVDFSELFERYVQKIISQVVIISAHNEKISRFVETKERSSNKILKLLPKYLEPDLVVEINDQIIVIDAKYKSYFYPRSQSVTLTQRERLRADVHQVLAYANLKNAKIGVLIAPTADVDLQVEVVKYAGTKIAVIGLPIDIKKIQYLRTKLRKVLEDLVKD</sequence>
<dbReference type="PANTHER" id="PTHR38733:SF1">
    <property type="entry name" value="TYPE IV METHYL-DIRECTED RESTRICTION ENZYME ECOKMCRBC"/>
    <property type="match status" value="1"/>
</dbReference>
<gene>
    <name evidence="1" type="ORF">JZO76_05975</name>
</gene>
<dbReference type="EMBL" id="JAFLVT010000008">
    <property type="protein sequence ID" value="MBO0449081.1"/>
    <property type="molecule type" value="Genomic_DNA"/>
</dbReference>
<comment type="caution">
    <text evidence="1">The sequence shown here is derived from an EMBL/GenBank/DDBJ whole genome shotgun (WGS) entry which is preliminary data.</text>
</comment>
<evidence type="ECO:0008006" key="3">
    <source>
        <dbReference type="Google" id="ProtNLM"/>
    </source>
</evidence>
<keyword evidence="2" id="KW-1185">Reference proteome</keyword>
<organism evidence="1 2">
    <name type="scientific">Candidatus Enterococcus myersii</name>
    <dbReference type="NCBI Taxonomy" id="2815322"/>
    <lineage>
        <taxon>Bacteria</taxon>
        <taxon>Bacillati</taxon>
        <taxon>Bacillota</taxon>
        <taxon>Bacilli</taxon>
        <taxon>Lactobacillales</taxon>
        <taxon>Enterococcaceae</taxon>
        <taxon>Enterococcus</taxon>
    </lineage>
</organism>
<dbReference type="Proteomes" id="UP000664256">
    <property type="component" value="Unassembled WGS sequence"/>
</dbReference>
<evidence type="ECO:0000313" key="2">
    <source>
        <dbReference type="Proteomes" id="UP000664256"/>
    </source>
</evidence>
<name>A0ABS3H6J6_9ENTE</name>
<reference evidence="1 2" key="1">
    <citation type="submission" date="2021-03" db="EMBL/GenBank/DDBJ databases">
        <title>Enterococcal diversity collection.</title>
        <authorList>
            <person name="Gilmore M.S."/>
            <person name="Schwartzman J."/>
            <person name="Van Tyne D."/>
            <person name="Martin M."/>
            <person name="Earl A.M."/>
            <person name="Manson A.L."/>
            <person name="Straub T."/>
            <person name="Salamzade R."/>
            <person name="Saavedra J."/>
            <person name="Lebreton F."/>
            <person name="Prichula J."/>
            <person name="Schaufler K."/>
            <person name="Gaca A."/>
            <person name="Sgardioli B."/>
            <person name="Wagenaar J."/>
            <person name="Strong T."/>
        </authorList>
    </citation>
    <scope>NUCLEOTIDE SEQUENCE [LARGE SCALE GENOMIC DNA]</scope>
    <source>
        <strain evidence="1 2">MJM12</strain>
    </source>
</reference>
<dbReference type="PANTHER" id="PTHR38733">
    <property type="entry name" value="PROTEIN MCRC"/>
    <property type="match status" value="1"/>
</dbReference>
<dbReference type="RefSeq" id="WP_206903245.1">
    <property type="nucleotide sequence ID" value="NZ_JAFLVT010000008.1"/>
</dbReference>
<evidence type="ECO:0000313" key="1">
    <source>
        <dbReference type="EMBL" id="MBO0449081.1"/>
    </source>
</evidence>